<accession>A0A0L0VS47</accession>
<feature type="coiled-coil region" evidence="6">
    <location>
        <begin position="914"/>
        <end position="948"/>
    </location>
</feature>
<evidence type="ECO:0000259" key="9">
    <source>
        <dbReference type="Pfam" id="PF17681"/>
    </source>
</evidence>
<keyword evidence="11" id="KW-1185">Reference proteome</keyword>
<name>A0A0L0VS47_9BASI</name>
<evidence type="ECO:0000256" key="5">
    <source>
        <dbReference type="ARBA" id="ARBA00023212"/>
    </source>
</evidence>
<keyword evidence="6" id="KW-0175">Coiled coil</keyword>
<dbReference type="Pfam" id="PF17681">
    <property type="entry name" value="GCP_N_terminal"/>
    <property type="match status" value="1"/>
</dbReference>
<keyword evidence="4" id="KW-0493">Microtubule</keyword>
<keyword evidence="3" id="KW-0963">Cytoplasm</keyword>
<dbReference type="STRING" id="1165861.A0A0L0VS47"/>
<dbReference type="InterPro" id="IPR042241">
    <property type="entry name" value="GCP_C_sf"/>
</dbReference>
<dbReference type="GO" id="GO:0007020">
    <property type="term" value="P:microtubule nucleation"/>
    <property type="evidence" value="ECO:0007669"/>
    <property type="project" value="UniProtKB-ARBA"/>
</dbReference>
<dbReference type="GO" id="GO:0043015">
    <property type="term" value="F:gamma-tubulin binding"/>
    <property type="evidence" value="ECO:0007669"/>
    <property type="project" value="InterPro"/>
</dbReference>
<reference evidence="11" key="1">
    <citation type="submission" date="2014-03" db="EMBL/GenBank/DDBJ databases">
        <title>The Genome Sequence of Puccinia striiformis f. sp. tritici PST-78.</title>
        <authorList>
            <consortium name="The Broad Institute Genome Sequencing Platform"/>
            <person name="Cuomo C."/>
            <person name="Hulbert S."/>
            <person name="Chen X."/>
            <person name="Walker B."/>
            <person name="Young S.K."/>
            <person name="Zeng Q."/>
            <person name="Gargeya S."/>
            <person name="Fitzgerald M."/>
            <person name="Haas B."/>
            <person name="Abouelleil A."/>
            <person name="Alvarado L."/>
            <person name="Arachchi H.M."/>
            <person name="Berlin A.M."/>
            <person name="Chapman S.B."/>
            <person name="Goldberg J."/>
            <person name="Griggs A."/>
            <person name="Gujja S."/>
            <person name="Hansen M."/>
            <person name="Howarth C."/>
            <person name="Imamovic A."/>
            <person name="Larimer J."/>
            <person name="McCowan C."/>
            <person name="Montmayeur A."/>
            <person name="Murphy C."/>
            <person name="Neiman D."/>
            <person name="Pearson M."/>
            <person name="Priest M."/>
            <person name="Roberts A."/>
            <person name="Saif S."/>
            <person name="Shea T."/>
            <person name="Sisk P."/>
            <person name="Sykes S."/>
            <person name="Wortman J."/>
            <person name="Nusbaum C."/>
            <person name="Birren B."/>
        </authorList>
    </citation>
    <scope>NUCLEOTIDE SEQUENCE [LARGE SCALE GENOMIC DNA]</scope>
    <source>
        <strain evidence="11">race PST-78</strain>
    </source>
</reference>
<keyword evidence="5" id="KW-0206">Cytoskeleton</keyword>
<dbReference type="AlphaFoldDB" id="A0A0L0VS47"/>
<comment type="similarity">
    <text evidence="2">Belongs to the TUBGCP family.</text>
</comment>
<feature type="domain" description="Gamma tubulin complex component protein N-terminal" evidence="9">
    <location>
        <begin position="253"/>
        <end position="538"/>
    </location>
</feature>
<dbReference type="InterPro" id="IPR040457">
    <property type="entry name" value="GCP_C"/>
</dbReference>
<dbReference type="Gene3D" id="1.20.120.1900">
    <property type="entry name" value="Gamma-tubulin complex, C-terminal domain"/>
    <property type="match status" value="1"/>
</dbReference>
<gene>
    <name evidence="10" type="ORF">PSTG_04594</name>
</gene>
<dbReference type="OrthoDB" id="66546at2759"/>
<comment type="subcellular location">
    <subcellularLocation>
        <location evidence="1">Cytoplasm</location>
        <location evidence="1">Cytoskeleton</location>
    </subcellularLocation>
</comment>
<comment type="caution">
    <text evidence="10">The sequence shown here is derived from an EMBL/GenBank/DDBJ whole genome shotgun (WGS) entry which is preliminary data.</text>
</comment>
<evidence type="ECO:0000256" key="4">
    <source>
        <dbReference type="ARBA" id="ARBA00022701"/>
    </source>
</evidence>
<evidence type="ECO:0000256" key="3">
    <source>
        <dbReference type="ARBA" id="ARBA00022490"/>
    </source>
</evidence>
<dbReference type="GO" id="GO:0005816">
    <property type="term" value="C:spindle pole body"/>
    <property type="evidence" value="ECO:0007669"/>
    <property type="project" value="UniProtKB-ARBA"/>
</dbReference>
<protein>
    <submittedName>
        <fullName evidence="10">Uncharacterized protein</fullName>
    </submittedName>
</protein>
<dbReference type="GO" id="GO:0000930">
    <property type="term" value="C:gamma-tubulin complex"/>
    <property type="evidence" value="ECO:0007669"/>
    <property type="project" value="UniProtKB-ARBA"/>
</dbReference>
<feature type="region of interest" description="Disordered" evidence="7">
    <location>
        <begin position="158"/>
        <end position="221"/>
    </location>
</feature>
<evidence type="ECO:0000256" key="2">
    <source>
        <dbReference type="ARBA" id="ARBA00010337"/>
    </source>
</evidence>
<feature type="domain" description="Gamma tubulin complex component C-terminal" evidence="8">
    <location>
        <begin position="639"/>
        <end position="1022"/>
    </location>
</feature>
<sequence>MSPVTDLNKLIQLQTNKNHGISNSLRKRLQATIYCPPQSEPSFRETRERWMRILERQRIENMGIVALELEKRDKEVHQLSMLDGSHLWKHLDSIRAFLLELHSSPSLESYNLAQRYQSEENEKLQVETQAEMDQKLYQAIMEEELLVGDHWQTDIYAGSSSSLSDSTPSSDWNSDSEEGHDHPDPVSDPDNNQDLLISRTHGSDSRDNPADRPVSISTSSPGFQKLEEFRRDAYWLKTETEISNTQLPELIALREVIAALLNVGGGLIYSSTATQEEVKLSENVPTLLDKSRTTTLSLLSSFLPILSSLKKLRHLAQPIDDHNHGRGRRRTRTEEAFAASVLILLQQFDIFLTSIELQLLNLPGGHTVQDRSLIHFQSVISLIRLYHRLDQNGWIELYTALSKTIPDSSIHHPISSKLLLDNLYRIACHFDSHCKSIDAIHRIKTVFLRGCGPIWRWVGEWMMDGRLSESTPTDDDHGNQEFFIGITPNVGPRSENWWEDHYFLNESNIPEFLYDFVGDILEAGKATALSRILGIIDQQDLKWPKLDALFIPTSSPLPSTIQPINILKSHLRHLAFSSSSSHHPQPIPSSISSSDREEKSSFHLDLYAHINQLLSPLVTKNHSKLYTRFSSPLKLSTYLNELNQFYLLGSKTSIHFIKKVFNDLNEFKSARLNPEQVDHSSSWFEDQVLNSNLSKSFEYSPSPIISSCLPKVKLSSPSDIDTEDQFDMLGLIKISLSIPSPLNYIIDNLNILNSYNKCFNFLVQLTRSSQILDSMIWIKPVLSMNSSDSRKEKGGGRSSTIKEFESKPESKQFYKLKNRLNWFINLMIDYSFNLVIFNWKLKVVEALDVDHVGDLSQTIQHTRRWLSRLIGLLFLSDQCEPLNRTIIQILQLCPGSYEVWSRLNNQATEGVKSIEDVNETYVDTERRRRRIERRKRRLENEQYTLIEEESKHVDLGQLAALHQSSIIDDEQEDIDLKNLSSFTSPADTTHINLQESINPQKEDCLNQLTNMNTQFEKLVISLQRGIGKLCRKVVINKDLNKTPSSSLDSSSRHQNVDPVFHQEPSHLGLEDSQDLDTLTLLECRLDEWVT</sequence>
<evidence type="ECO:0000256" key="6">
    <source>
        <dbReference type="SAM" id="Coils"/>
    </source>
</evidence>
<evidence type="ECO:0000313" key="11">
    <source>
        <dbReference type="Proteomes" id="UP000054564"/>
    </source>
</evidence>
<dbReference type="Proteomes" id="UP000054564">
    <property type="component" value="Unassembled WGS sequence"/>
</dbReference>
<feature type="compositionally biased region" description="Low complexity" evidence="7">
    <location>
        <begin position="159"/>
        <end position="173"/>
    </location>
</feature>
<evidence type="ECO:0000256" key="1">
    <source>
        <dbReference type="ARBA" id="ARBA00004245"/>
    </source>
</evidence>
<dbReference type="EMBL" id="AJIL01000025">
    <property type="protein sequence ID" value="KNF02096.1"/>
    <property type="molecule type" value="Genomic_DNA"/>
</dbReference>
<evidence type="ECO:0000313" key="10">
    <source>
        <dbReference type="EMBL" id="KNF02096.1"/>
    </source>
</evidence>
<feature type="compositionally biased region" description="Basic and acidic residues" evidence="7">
    <location>
        <begin position="201"/>
        <end position="210"/>
    </location>
</feature>
<evidence type="ECO:0000256" key="7">
    <source>
        <dbReference type="SAM" id="MobiDB-lite"/>
    </source>
</evidence>
<proteinExistence type="inferred from homology"/>
<organism evidence="10 11">
    <name type="scientific">Puccinia striiformis f. sp. tritici PST-78</name>
    <dbReference type="NCBI Taxonomy" id="1165861"/>
    <lineage>
        <taxon>Eukaryota</taxon>
        <taxon>Fungi</taxon>
        <taxon>Dikarya</taxon>
        <taxon>Basidiomycota</taxon>
        <taxon>Pucciniomycotina</taxon>
        <taxon>Pucciniomycetes</taxon>
        <taxon>Pucciniales</taxon>
        <taxon>Pucciniaceae</taxon>
        <taxon>Puccinia</taxon>
    </lineage>
</organism>
<dbReference type="Pfam" id="PF04130">
    <property type="entry name" value="GCP_C_terminal"/>
    <property type="match status" value="1"/>
</dbReference>
<dbReference type="GO" id="GO:0005874">
    <property type="term" value="C:microtubule"/>
    <property type="evidence" value="ECO:0007669"/>
    <property type="project" value="UniProtKB-KW"/>
</dbReference>
<dbReference type="InterPro" id="IPR041470">
    <property type="entry name" value="GCP_N"/>
</dbReference>
<evidence type="ECO:0000259" key="8">
    <source>
        <dbReference type="Pfam" id="PF04130"/>
    </source>
</evidence>